<feature type="transmembrane region" description="Helical" evidence="7">
    <location>
        <begin position="84"/>
        <end position="107"/>
    </location>
</feature>
<comment type="subcellular location">
    <subcellularLocation>
        <location evidence="1">Membrane</location>
        <topology evidence="1">Multi-pass membrane protein</topology>
    </subcellularLocation>
</comment>
<keyword evidence="3" id="KW-0813">Transport</keyword>
<organism evidence="9 10">
    <name type="scientific">candidate division WWE3 bacterium RIFCSPLOWO2_01_FULL_39_13</name>
    <dbReference type="NCBI Taxonomy" id="1802624"/>
    <lineage>
        <taxon>Bacteria</taxon>
        <taxon>Katanobacteria</taxon>
    </lineage>
</organism>
<dbReference type="Pfam" id="PF02254">
    <property type="entry name" value="TrkA_N"/>
    <property type="match status" value="1"/>
</dbReference>
<evidence type="ECO:0000256" key="5">
    <source>
        <dbReference type="ARBA" id="ARBA00022989"/>
    </source>
</evidence>
<dbReference type="SUPFAM" id="SSF51735">
    <property type="entry name" value="NAD(P)-binding Rossmann-fold domains"/>
    <property type="match status" value="1"/>
</dbReference>
<feature type="transmembrane region" description="Helical" evidence="7">
    <location>
        <begin position="176"/>
        <end position="199"/>
    </location>
</feature>
<evidence type="ECO:0000256" key="3">
    <source>
        <dbReference type="ARBA" id="ARBA00022448"/>
    </source>
</evidence>
<feature type="transmembrane region" description="Helical" evidence="7">
    <location>
        <begin position="113"/>
        <end position="133"/>
    </location>
</feature>
<dbReference type="AlphaFoldDB" id="A0A1F4V2P7"/>
<dbReference type="PROSITE" id="PS51201">
    <property type="entry name" value="RCK_N"/>
    <property type="match status" value="1"/>
</dbReference>
<dbReference type="Gene3D" id="1.20.1530.20">
    <property type="match status" value="1"/>
</dbReference>
<feature type="transmembrane region" description="Helical" evidence="7">
    <location>
        <begin position="350"/>
        <end position="370"/>
    </location>
</feature>
<evidence type="ECO:0000256" key="2">
    <source>
        <dbReference type="ARBA" id="ARBA00005551"/>
    </source>
</evidence>
<keyword evidence="5 7" id="KW-1133">Transmembrane helix</keyword>
<evidence type="ECO:0000256" key="4">
    <source>
        <dbReference type="ARBA" id="ARBA00022692"/>
    </source>
</evidence>
<feature type="transmembrane region" description="Helical" evidence="7">
    <location>
        <begin position="59"/>
        <end position="77"/>
    </location>
</feature>
<comment type="caution">
    <text evidence="9">The sequence shown here is derived from an EMBL/GenBank/DDBJ whole genome shotgun (WGS) entry which is preliminary data.</text>
</comment>
<feature type="transmembrane region" description="Helical" evidence="7">
    <location>
        <begin position="211"/>
        <end position="231"/>
    </location>
</feature>
<dbReference type="GO" id="GO:0016020">
    <property type="term" value="C:membrane"/>
    <property type="evidence" value="ECO:0007669"/>
    <property type="project" value="UniProtKB-SubCell"/>
</dbReference>
<feature type="transmembrane region" description="Helical" evidence="7">
    <location>
        <begin position="320"/>
        <end position="338"/>
    </location>
</feature>
<evidence type="ECO:0000259" key="8">
    <source>
        <dbReference type="PROSITE" id="PS51201"/>
    </source>
</evidence>
<feature type="domain" description="RCK N-terminal" evidence="8">
    <location>
        <begin position="399"/>
        <end position="515"/>
    </location>
</feature>
<dbReference type="GO" id="GO:0006813">
    <property type="term" value="P:potassium ion transport"/>
    <property type="evidence" value="ECO:0007669"/>
    <property type="project" value="InterPro"/>
</dbReference>
<protein>
    <recommendedName>
        <fullName evidence="8">RCK N-terminal domain-containing protein</fullName>
    </recommendedName>
</protein>
<feature type="transmembrane region" description="Helical" evidence="7">
    <location>
        <begin position="29"/>
        <end position="47"/>
    </location>
</feature>
<dbReference type="InterPro" id="IPR003148">
    <property type="entry name" value="RCK_N"/>
</dbReference>
<dbReference type="GO" id="GO:1902600">
    <property type="term" value="P:proton transmembrane transport"/>
    <property type="evidence" value="ECO:0007669"/>
    <property type="project" value="InterPro"/>
</dbReference>
<dbReference type="InterPro" id="IPR006153">
    <property type="entry name" value="Cation/H_exchanger_TM"/>
</dbReference>
<keyword evidence="4 7" id="KW-0812">Transmembrane</keyword>
<sequence>MDTFVEISLVLAVAAVFSAAIRIAKQPVIIAYILTGLLVGPSVLNIIKTPSSLQVFSDFGVALLLFIIGLSLSLKVVREVGKVSLIAGFLQIIFTAAIGIVLVRVFNFSWIESIYLGIAFTFSSTIIILKLLSDKGDIEKLHAKISMGILLVQDVIVTIILIGITSTSRNGSISEIALGMIVRGAVMIAVFYIFARFILPKVALFFARSQEYLFLFSIAWGMGVASLFAVLGFSIEIGALFAGVTLSLFPYHYEMSAKLRPLRDFFLIMFFILLGLQLNIGYVEKYLLAATIFTIFILIAKPVIVLLVMKKLGYKKRVSFLTAVTMAQISEFSLLMIAMGHKQGHISGDIISIITLVGLFTITLSSYMILYSDGLYRYLSGVFKFLRDKKEDGVPSIRNYDVILFGYNRIGFDFVSIFKELKVEYLVVDFNPVVIEQLENQGVLCRYGDAGDVDLLEELNLIDVKMIVSTIPDFETNDFILEIVRKDKLKAIVLVVAHNIYDAKRLYKSGADYVIMPHFLGGKYASNMVMRYKFDRMKFEHEKENQLKTLTEREYLGHEHPAIRKDR</sequence>
<feature type="transmembrane region" description="Helical" evidence="7">
    <location>
        <begin position="237"/>
        <end position="253"/>
    </location>
</feature>
<dbReference type="InterPro" id="IPR038770">
    <property type="entry name" value="Na+/solute_symporter_sf"/>
</dbReference>
<accession>A0A1F4V2P7</accession>
<evidence type="ECO:0000256" key="1">
    <source>
        <dbReference type="ARBA" id="ARBA00004141"/>
    </source>
</evidence>
<gene>
    <name evidence="9" type="ORF">A2982_02695</name>
</gene>
<evidence type="ECO:0000256" key="7">
    <source>
        <dbReference type="SAM" id="Phobius"/>
    </source>
</evidence>
<evidence type="ECO:0000256" key="6">
    <source>
        <dbReference type="ARBA" id="ARBA00023136"/>
    </source>
</evidence>
<feature type="transmembrane region" description="Helical" evidence="7">
    <location>
        <begin position="265"/>
        <end position="282"/>
    </location>
</feature>
<reference evidence="9 10" key="1">
    <citation type="journal article" date="2016" name="Nat. Commun.">
        <title>Thousands of microbial genomes shed light on interconnected biogeochemical processes in an aquifer system.</title>
        <authorList>
            <person name="Anantharaman K."/>
            <person name="Brown C.T."/>
            <person name="Hug L.A."/>
            <person name="Sharon I."/>
            <person name="Castelle C.J."/>
            <person name="Probst A.J."/>
            <person name="Thomas B.C."/>
            <person name="Singh A."/>
            <person name="Wilkins M.J."/>
            <person name="Karaoz U."/>
            <person name="Brodie E.L."/>
            <person name="Williams K.H."/>
            <person name="Hubbard S.S."/>
            <person name="Banfield J.F."/>
        </authorList>
    </citation>
    <scope>NUCLEOTIDE SEQUENCE [LARGE SCALE GENOMIC DNA]</scope>
</reference>
<feature type="transmembrane region" description="Helical" evidence="7">
    <location>
        <begin position="145"/>
        <end position="164"/>
    </location>
</feature>
<dbReference type="PANTHER" id="PTHR42751">
    <property type="entry name" value="SODIUM/HYDROGEN EXCHANGER FAMILY/TRKA DOMAIN PROTEIN"/>
    <property type="match status" value="1"/>
</dbReference>
<proteinExistence type="inferred from homology"/>
<keyword evidence="6 7" id="KW-0472">Membrane</keyword>
<feature type="transmembrane region" description="Helical" evidence="7">
    <location>
        <begin position="6"/>
        <end position="24"/>
    </location>
</feature>
<dbReference type="InterPro" id="IPR036291">
    <property type="entry name" value="NAD(P)-bd_dom_sf"/>
</dbReference>
<name>A0A1F4V2P7_UNCKA</name>
<dbReference type="GO" id="GO:0015297">
    <property type="term" value="F:antiporter activity"/>
    <property type="evidence" value="ECO:0007669"/>
    <property type="project" value="InterPro"/>
</dbReference>
<dbReference type="STRING" id="1802624.A2982_02695"/>
<dbReference type="Pfam" id="PF00999">
    <property type="entry name" value="Na_H_Exchanger"/>
    <property type="match status" value="1"/>
</dbReference>
<comment type="similarity">
    <text evidence="2">Belongs to the monovalent cation:proton antiporter 2 (CPA2) transporter (TC 2.A.37) family.</text>
</comment>
<evidence type="ECO:0000313" key="10">
    <source>
        <dbReference type="Proteomes" id="UP000178771"/>
    </source>
</evidence>
<dbReference type="PANTHER" id="PTHR42751:SF3">
    <property type="entry name" value="SODIUM_GLUTAMATE SYMPORTER"/>
    <property type="match status" value="1"/>
</dbReference>
<dbReference type="Gene3D" id="3.40.50.720">
    <property type="entry name" value="NAD(P)-binding Rossmann-like Domain"/>
    <property type="match status" value="1"/>
</dbReference>
<feature type="transmembrane region" description="Helical" evidence="7">
    <location>
        <begin position="288"/>
        <end position="308"/>
    </location>
</feature>
<dbReference type="Proteomes" id="UP000178771">
    <property type="component" value="Unassembled WGS sequence"/>
</dbReference>
<evidence type="ECO:0000313" key="9">
    <source>
        <dbReference type="EMBL" id="OGC51451.1"/>
    </source>
</evidence>
<dbReference type="EMBL" id="MEVH01000022">
    <property type="protein sequence ID" value="OGC51451.1"/>
    <property type="molecule type" value="Genomic_DNA"/>
</dbReference>